<gene>
    <name evidence="1" type="ORF">M972_111324</name>
</gene>
<accession>A0AB36TFK4</accession>
<evidence type="ECO:0000313" key="2">
    <source>
        <dbReference type="Proteomes" id="UP000223596"/>
    </source>
</evidence>
<comment type="caution">
    <text evidence="1">The sequence shown here is derived from an EMBL/GenBank/DDBJ whole genome shotgun (WGS) entry which is preliminary data.</text>
</comment>
<dbReference type="Proteomes" id="UP000223596">
    <property type="component" value="Unassembled WGS sequence"/>
</dbReference>
<reference evidence="1 2" key="1">
    <citation type="submission" date="2017-09" db="EMBL/GenBank/DDBJ databases">
        <title>Evaluation of Pacific Biosciences Sequencing Technology to Finishing C. thermocellum Genome Sequences.</title>
        <authorList>
            <person name="Brown S."/>
        </authorList>
    </citation>
    <scope>NUCLEOTIDE SEQUENCE [LARGE SCALE GENOMIC DNA]</scope>
    <source>
        <strain evidence="1 2">AD2</strain>
    </source>
</reference>
<protein>
    <submittedName>
        <fullName evidence="1">Uncharacterized protein</fullName>
    </submittedName>
</protein>
<dbReference type="AlphaFoldDB" id="A0AB36TFK4"/>
<name>A0AB36TFK4_ACETH</name>
<proteinExistence type="predicted"/>
<dbReference type="EMBL" id="PDBW01000001">
    <property type="protein sequence ID" value="PFH02543.1"/>
    <property type="molecule type" value="Genomic_DNA"/>
</dbReference>
<organism evidence="1 2">
    <name type="scientific">Acetivibrio thermocellus AD2</name>
    <dbReference type="NCBI Taxonomy" id="1138384"/>
    <lineage>
        <taxon>Bacteria</taxon>
        <taxon>Bacillati</taxon>
        <taxon>Bacillota</taxon>
        <taxon>Clostridia</taxon>
        <taxon>Eubacteriales</taxon>
        <taxon>Oscillospiraceae</taxon>
        <taxon>Acetivibrio</taxon>
    </lineage>
</organism>
<evidence type="ECO:0000313" key="1">
    <source>
        <dbReference type="EMBL" id="PFH02543.1"/>
    </source>
</evidence>
<sequence length="47" mass="5674">MKNCKDNYKDNINNQIKVQQKMCTIIPIFKYKTFIMCSEKNPVIFEK</sequence>